<dbReference type="CDD" id="cd00009">
    <property type="entry name" value="AAA"/>
    <property type="match status" value="1"/>
</dbReference>
<dbReference type="Gene3D" id="1.10.8.80">
    <property type="entry name" value="Magnesium chelatase subunit I, C-Terminal domain"/>
    <property type="match status" value="1"/>
</dbReference>
<sequence>MQNANLFGREIYQRINNNIQKVMKGQSLAIRKLLAAFFSGGHVLLEDYPGTGKTTLAKALAFSVDASFKRIQFTPDLLPSDILGVSIFDQNERNFHFHEGPIFANIVLADEINRASPRTQSALLEAMAESQVSIDGNLRKLKDLFFVIATQNPVESRGTYPLPEAQMDRFALQFSLGYILPEDEVNLLSDQIDQNPIDTLKPCVSLAEIFTLKQQVKQIRISTEMKRYIVDLVKATRTATDVQLGASPRASIALMKIAQALALFDGYEFVTPEQIQELAIPVIAHRLVLEPRSRFTGRTAPVIVEEILKSVPVPA</sequence>
<dbReference type="PANTHER" id="PTHR42759:SF5">
    <property type="entry name" value="METHANOL DEHYDROGENASE REGULATOR"/>
    <property type="match status" value="1"/>
</dbReference>
<dbReference type="Pfam" id="PF07726">
    <property type="entry name" value="AAA_3"/>
    <property type="match status" value="1"/>
</dbReference>
<dbReference type="Proteomes" id="UP000640725">
    <property type="component" value="Unassembled WGS sequence"/>
</dbReference>
<dbReference type="Gene3D" id="3.40.50.300">
    <property type="entry name" value="P-loop containing nucleotide triphosphate hydrolases"/>
    <property type="match status" value="1"/>
</dbReference>
<dbReference type="InterPro" id="IPR011703">
    <property type="entry name" value="ATPase_AAA-3"/>
</dbReference>
<evidence type="ECO:0000313" key="4">
    <source>
        <dbReference type="Proteomes" id="UP000640725"/>
    </source>
</evidence>
<dbReference type="EMBL" id="JADEWU010000014">
    <property type="protein sequence ID" value="MBE9143251.1"/>
    <property type="molecule type" value="Genomic_DNA"/>
</dbReference>
<keyword evidence="4" id="KW-1185">Reference proteome</keyword>
<accession>A0ABR9UBS4</accession>
<comment type="caution">
    <text evidence="3">The sequence shown here is derived from an EMBL/GenBank/DDBJ whole genome shotgun (WGS) entry which is preliminary data.</text>
</comment>
<dbReference type="PIRSF" id="PIRSF002849">
    <property type="entry name" value="AAA_ATPase_chaperone_MoxR_prd"/>
    <property type="match status" value="1"/>
</dbReference>
<dbReference type="Pfam" id="PF17863">
    <property type="entry name" value="AAA_lid_2"/>
    <property type="match status" value="1"/>
</dbReference>
<evidence type="ECO:0000259" key="1">
    <source>
        <dbReference type="Pfam" id="PF07726"/>
    </source>
</evidence>
<evidence type="ECO:0000313" key="3">
    <source>
        <dbReference type="EMBL" id="MBE9143251.1"/>
    </source>
</evidence>
<dbReference type="PANTHER" id="PTHR42759">
    <property type="entry name" value="MOXR FAMILY PROTEIN"/>
    <property type="match status" value="1"/>
</dbReference>
<dbReference type="InterPro" id="IPR050764">
    <property type="entry name" value="CbbQ/NirQ/NorQ/GpvN"/>
</dbReference>
<feature type="domain" description="ATPase AAA-3" evidence="1">
    <location>
        <begin position="42"/>
        <end position="171"/>
    </location>
</feature>
<dbReference type="InterPro" id="IPR041628">
    <property type="entry name" value="ChlI/MoxR_AAA_lid"/>
</dbReference>
<dbReference type="RefSeq" id="WP_193868855.1">
    <property type="nucleotide sequence ID" value="NZ_JADEWU010000014.1"/>
</dbReference>
<name>A0ABR9UBS4_9CYAN</name>
<organism evidence="3 4">
    <name type="scientific">Planktothrix mougeotii LEGE 06226</name>
    <dbReference type="NCBI Taxonomy" id="1828728"/>
    <lineage>
        <taxon>Bacteria</taxon>
        <taxon>Bacillati</taxon>
        <taxon>Cyanobacteriota</taxon>
        <taxon>Cyanophyceae</taxon>
        <taxon>Oscillatoriophycideae</taxon>
        <taxon>Oscillatoriales</taxon>
        <taxon>Microcoleaceae</taxon>
        <taxon>Planktothrix</taxon>
    </lineage>
</organism>
<evidence type="ECO:0000259" key="2">
    <source>
        <dbReference type="Pfam" id="PF17863"/>
    </source>
</evidence>
<dbReference type="InterPro" id="IPR027417">
    <property type="entry name" value="P-loop_NTPase"/>
</dbReference>
<feature type="domain" description="ChlI/MoxR AAA lid" evidence="2">
    <location>
        <begin position="235"/>
        <end position="307"/>
    </location>
</feature>
<protein>
    <submittedName>
        <fullName evidence="3">MoxR family ATPase</fullName>
    </submittedName>
</protein>
<dbReference type="SUPFAM" id="SSF52540">
    <property type="entry name" value="P-loop containing nucleoside triphosphate hydrolases"/>
    <property type="match status" value="1"/>
</dbReference>
<reference evidence="3 4" key="1">
    <citation type="submission" date="2020-10" db="EMBL/GenBank/DDBJ databases">
        <authorList>
            <person name="Castelo-Branco R."/>
            <person name="Eusebio N."/>
            <person name="Adriana R."/>
            <person name="Vieira A."/>
            <person name="Brugerolle De Fraissinette N."/>
            <person name="Rezende De Castro R."/>
            <person name="Schneider M.P."/>
            <person name="Vasconcelos V."/>
            <person name="Leao P.N."/>
        </authorList>
    </citation>
    <scope>NUCLEOTIDE SEQUENCE [LARGE SCALE GENOMIC DNA]</scope>
    <source>
        <strain evidence="3 4">LEGE 06226</strain>
    </source>
</reference>
<gene>
    <name evidence="3" type="ORF">IQ236_08445</name>
</gene>
<proteinExistence type="predicted"/>